<evidence type="ECO:0000259" key="7">
    <source>
        <dbReference type="Pfam" id="PF04108"/>
    </source>
</evidence>
<proteinExistence type="inferred from homology"/>
<dbReference type="GO" id="GO:0030295">
    <property type="term" value="F:protein kinase activator activity"/>
    <property type="evidence" value="ECO:0007669"/>
    <property type="project" value="TreeGrafter"/>
</dbReference>
<feature type="domain" description="Autophagy protein ATG17-like" evidence="7">
    <location>
        <begin position="23"/>
        <end position="433"/>
    </location>
</feature>
<evidence type="ECO:0000256" key="3">
    <source>
        <dbReference type="ARBA" id="ARBA00022490"/>
    </source>
</evidence>
<accession>A0A9P7V6R9</accession>
<evidence type="ECO:0000256" key="1">
    <source>
        <dbReference type="ARBA" id="ARBA00006259"/>
    </source>
</evidence>
<evidence type="ECO:0000256" key="4">
    <source>
        <dbReference type="ARBA" id="ARBA00023006"/>
    </source>
</evidence>
<dbReference type="GO" id="GO:0060090">
    <property type="term" value="F:molecular adaptor activity"/>
    <property type="evidence" value="ECO:0007669"/>
    <property type="project" value="TreeGrafter"/>
</dbReference>
<dbReference type="InterPro" id="IPR045326">
    <property type="entry name" value="ATG17-like_dom"/>
</dbReference>
<comment type="function">
    <text evidence="6">Autophagy-specific protein that functions in response to autophagy-inducing signals as a scaffold to recruit other ATG proteins to organize preautophagosomal structure (PAS) formation. Modulates the timing and magnitude of the autophagy response, such as the size of the sequestering vesicles. Plays particularly a role in pexophagy and nucleophagy.</text>
</comment>
<evidence type="ECO:0000256" key="2">
    <source>
        <dbReference type="ARBA" id="ARBA00013806"/>
    </source>
</evidence>
<evidence type="ECO:0000256" key="6">
    <source>
        <dbReference type="RuleBase" id="RU368080"/>
    </source>
</evidence>
<dbReference type="GO" id="GO:0000422">
    <property type="term" value="P:autophagy of mitochondrion"/>
    <property type="evidence" value="ECO:0007669"/>
    <property type="project" value="TreeGrafter"/>
</dbReference>
<comment type="subcellular location">
    <subcellularLocation>
        <location evidence="6">Cytoplasm</location>
    </subcellularLocation>
    <subcellularLocation>
        <location evidence="6">Preautophagosomal structure membrane</location>
        <topology evidence="6">Peripheral membrane protein</topology>
    </subcellularLocation>
</comment>
<reference evidence="8" key="1">
    <citation type="submission" date="2021-03" db="EMBL/GenBank/DDBJ databases">
        <authorList>
            <person name="Palmer J.M."/>
        </authorList>
    </citation>
    <scope>NUCLEOTIDE SEQUENCE</scope>
    <source>
        <strain evidence="8">ARV_011</strain>
    </source>
</reference>
<evidence type="ECO:0000313" key="8">
    <source>
        <dbReference type="EMBL" id="KAG7192241.1"/>
    </source>
</evidence>
<dbReference type="RefSeq" id="XP_043047791.1">
    <property type="nucleotide sequence ID" value="XM_043192736.1"/>
</dbReference>
<organism evidence="8 9">
    <name type="scientific">Scheffersomyces spartinae</name>
    <dbReference type="NCBI Taxonomy" id="45513"/>
    <lineage>
        <taxon>Eukaryota</taxon>
        <taxon>Fungi</taxon>
        <taxon>Dikarya</taxon>
        <taxon>Ascomycota</taxon>
        <taxon>Saccharomycotina</taxon>
        <taxon>Pichiomycetes</taxon>
        <taxon>Debaryomycetaceae</taxon>
        <taxon>Scheffersomyces</taxon>
    </lineage>
</organism>
<dbReference type="GO" id="GO:0000045">
    <property type="term" value="P:autophagosome assembly"/>
    <property type="evidence" value="ECO:0007669"/>
    <property type="project" value="TreeGrafter"/>
</dbReference>
<gene>
    <name evidence="8" type="ORF">KQ657_001959</name>
</gene>
<name>A0A9P7V6R9_9ASCO</name>
<dbReference type="PANTHER" id="PTHR28005:SF1">
    <property type="entry name" value="AUTOPHAGY-RELATED PROTEIN 17"/>
    <property type="match status" value="1"/>
</dbReference>
<dbReference type="GO" id="GO:1990316">
    <property type="term" value="C:Atg1/ULK1 kinase complex"/>
    <property type="evidence" value="ECO:0007669"/>
    <property type="project" value="TreeGrafter"/>
</dbReference>
<comment type="caution">
    <text evidence="8">The sequence shown here is derived from an EMBL/GenBank/DDBJ whole genome shotgun (WGS) entry which is preliminary data.</text>
</comment>
<dbReference type="Pfam" id="PF04108">
    <property type="entry name" value="ATG17_like"/>
    <property type="match status" value="1"/>
</dbReference>
<dbReference type="OrthoDB" id="1937984at2759"/>
<dbReference type="GO" id="GO:0034727">
    <property type="term" value="P:piecemeal microautophagy of the nucleus"/>
    <property type="evidence" value="ECO:0007669"/>
    <property type="project" value="TreeGrafter"/>
</dbReference>
<keyword evidence="4 6" id="KW-0072">Autophagy</keyword>
<protein>
    <recommendedName>
        <fullName evidence="2 6">Autophagy-related protein 17</fullName>
    </recommendedName>
</protein>
<keyword evidence="9" id="KW-1185">Reference proteome</keyword>
<evidence type="ECO:0000313" key="9">
    <source>
        <dbReference type="Proteomes" id="UP000790833"/>
    </source>
</evidence>
<keyword evidence="5" id="KW-0472">Membrane</keyword>
<sequence>MTSNGVVSKAEIIQWTEEALSALKDARILCTEASIMLEKIKHTLTITVPDKIEYAEFLIEKVGVQNGRIGSIVQQIQKKVQGDLIDTFERKWNSQMIPAMKILDDILGKLSETKIPEFVLDPNNEDPNDESKGYHRYLRDFVSDDAIELLKSNIHIHETRARLIHKMLKAKFNLDVLIPFQKLQKFQDLIGGDIQKQLQVLETLLYELKDKTGFTQNVLKENVSLELELVSLLEMLTKHYDQCLQGKKLFTNSRTGSVIAIDSDILRNDSQAVPGVTEELKTLYDMVKHNNDRVTKLVDSRLPYLNTERLVEYLDRIRHYQATNIVGFLQLLYGSEKELVISSVPDEDEDDGDVHVDPLDTYISMVGDLSFHYNKFYHIYKTKYLSELHNEQYVFPRKIVRLLTEFFDKDMLQLQTEETERRRAWLAKYGDFIPKEFWLPGEQSQPHVVQVITEGVDENELRHDLENEQRLLQLIRQMRDMK</sequence>
<keyword evidence="3 6" id="KW-0963">Cytoplasm</keyword>
<dbReference type="GeneID" id="66115333"/>
<dbReference type="Proteomes" id="UP000790833">
    <property type="component" value="Unassembled WGS sequence"/>
</dbReference>
<dbReference type="PANTHER" id="PTHR28005">
    <property type="entry name" value="AUTOPHAGY-RELATED PROTEIN 17"/>
    <property type="match status" value="1"/>
</dbReference>
<dbReference type="AlphaFoldDB" id="A0A9P7V6R9"/>
<dbReference type="EMBL" id="JAHMUF010000019">
    <property type="protein sequence ID" value="KAG7192241.1"/>
    <property type="molecule type" value="Genomic_DNA"/>
</dbReference>
<comment type="similarity">
    <text evidence="1 6">Belongs to the ATG17 family.</text>
</comment>
<dbReference type="GO" id="GO:0034045">
    <property type="term" value="C:phagophore assembly site membrane"/>
    <property type="evidence" value="ECO:0007669"/>
    <property type="project" value="UniProtKB-SubCell"/>
</dbReference>
<evidence type="ECO:0000256" key="5">
    <source>
        <dbReference type="ARBA" id="ARBA00023136"/>
    </source>
</evidence>
<dbReference type="InterPro" id="IPR007240">
    <property type="entry name" value="Atg17"/>
</dbReference>